<proteinExistence type="predicted"/>
<dbReference type="Proteomes" id="UP001169719">
    <property type="component" value="Unassembled WGS sequence"/>
</dbReference>
<evidence type="ECO:0000313" key="1">
    <source>
        <dbReference type="EMBL" id="MDN2480012.1"/>
    </source>
</evidence>
<dbReference type="RefSeq" id="WP_289960334.1">
    <property type="nucleotide sequence ID" value="NZ_JAUEOZ010000001.1"/>
</dbReference>
<organism evidence="1 2">
    <name type="scientific">Vibrio agarivorans</name>
    <dbReference type="NCBI Taxonomy" id="153622"/>
    <lineage>
        <taxon>Bacteria</taxon>
        <taxon>Pseudomonadati</taxon>
        <taxon>Pseudomonadota</taxon>
        <taxon>Gammaproteobacteria</taxon>
        <taxon>Vibrionales</taxon>
        <taxon>Vibrionaceae</taxon>
        <taxon>Vibrio</taxon>
    </lineage>
</organism>
<protein>
    <submittedName>
        <fullName evidence="1">Uncharacterized protein</fullName>
    </submittedName>
</protein>
<reference evidence="1" key="1">
    <citation type="submission" date="2024-05" db="EMBL/GenBank/DDBJ databases">
        <title>Genome Sequences of Four Agar- Degrading Marine Bacteria.</title>
        <authorList>
            <person name="Phillips E.K."/>
            <person name="Shaffer J.C."/>
            <person name="Henson M.W."/>
            <person name="Temperton B."/>
            <person name="Thrash C.J."/>
            <person name="Martin M.O."/>
        </authorList>
    </citation>
    <scope>NUCLEOTIDE SEQUENCE</scope>
    <source>
        <strain evidence="1">EKP203</strain>
    </source>
</reference>
<evidence type="ECO:0000313" key="2">
    <source>
        <dbReference type="Proteomes" id="UP001169719"/>
    </source>
</evidence>
<dbReference type="EMBL" id="JAUEOZ010000001">
    <property type="protein sequence ID" value="MDN2480012.1"/>
    <property type="molecule type" value="Genomic_DNA"/>
</dbReference>
<comment type="caution">
    <text evidence="1">The sequence shown here is derived from an EMBL/GenBank/DDBJ whole genome shotgun (WGS) entry which is preliminary data.</text>
</comment>
<keyword evidence="2" id="KW-1185">Reference proteome</keyword>
<accession>A0ABT7XW63</accession>
<sequence length="167" mass="18781">MERSPTLARRTTELKNLQLDYHPQLHPLLEASEYRDLAESPFNDLSRDELALLLARAPLIVTQGNTPSHYWLLEIAPLFYLLHQHPIAASLTVDLLILPKDKAELGIRCANFYAPALTARAHPSFRQTMISRLNAELVDFSRPTRAQIARMAGLASASSLTERKKKG</sequence>
<name>A0ABT7XW63_9VIBR</name>
<gene>
    <name evidence="1" type="ORF">QWJ08_01040</name>
</gene>